<dbReference type="Gene3D" id="3.10.20.30">
    <property type="match status" value="1"/>
</dbReference>
<dbReference type="InterPro" id="IPR012675">
    <property type="entry name" value="Beta-grasp_dom_sf"/>
</dbReference>
<dbReference type="STRING" id="1385515.GCA_000423325_00868"/>
<dbReference type="InterPro" id="IPR010035">
    <property type="entry name" value="Thi_S"/>
</dbReference>
<dbReference type="EMBL" id="AVBH01000041">
    <property type="protein sequence ID" value="KGO98917.1"/>
    <property type="molecule type" value="Genomic_DNA"/>
</dbReference>
<dbReference type="PANTHER" id="PTHR34472:SF1">
    <property type="entry name" value="SULFUR CARRIER PROTEIN THIS"/>
    <property type="match status" value="1"/>
</dbReference>
<dbReference type="InterPro" id="IPR003749">
    <property type="entry name" value="ThiS/MoaD-like"/>
</dbReference>
<evidence type="ECO:0000313" key="2">
    <source>
        <dbReference type="Proteomes" id="UP000030003"/>
    </source>
</evidence>
<dbReference type="NCBIfam" id="TIGR01683">
    <property type="entry name" value="thiS"/>
    <property type="match status" value="1"/>
</dbReference>
<organism evidence="1 2">
    <name type="scientific">Lysobacter defluvii IMMIB APB-9 = DSM 18482</name>
    <dbReference type="NCBI Taxonomy" id="1385515"/>
    <lineage>
        <taxon>Bacteria</taxon>
        <taxon>Pseudomonadati</taxon>
        <taxon>Pseudomonadota</taxon>
        <taxon>Gammaproteobacteria</taxon>
        <taxon>Lysobacterales</taxon>
        <taxon>Lysobacteraceae</taxon>
        <taxon>Novilysobacter</taxon>
    </lineage>
</organism>
<dbReference type="AlphaFoldDB" id="A0A0A0MA82"/>
<evidence type="ECO:0000313" key="1">
    <source>
        <dbReference type="EMBL" id="KGO98917.1"/>
    </source>
</evidence>
<dbReference type="Proteomes" id="UP000030003">
    <property type="component" value="Unassembled WGS sequence"/>
</dbReference>
<gene>
    <name evidence="1" type="ORF">N791_13035</name>
</gene>
<accession>A0A0A0MA82</accession>
<keyword evidence="2" id="KW-1185">Reference proteome</keyword>
<name>A0A0A0MA82_9GAMM</name>
<dbReference type="CDD" id="cd00565">
    <property type="entry name" value="Ubl_ThiS"/>
    <property type="match status" value="1"/>
</dbReference>
<dbReference type="InterPro" id="IPR016155">
    <property type="entry name" value="Mopterin_synth/thiamin_S_b"/>
</dbReference>
<dbReference type="SUPFAM" id="SSF54285">
    <property type="entry name" value="MoaD/ThiS"/>
    <property type="match status" value="1"/>
</dbReference>
<dbReference type="PANTHER" id="PTHR34472">
    <property type="entry name" value="SULFUR CARRIER PROTEIN THIS"/>
    <property type="match status" value="1"/>
</dbReference>
<dbReference type="OrthoDB" id="9800283at2"/>
<proteinExistence type="predicted"/>
<dbReference type="RefSeq" id="WP_027069335.1">
    <property type="nucleotide sequence ID" value="NZ_AUHT01000005.1"/>
</dbReference>
<reference evidence="1 2" key="1">
    <citation type="submission" date="2013-08" db="EMBL/GenBank/DDBJ databases">
        <title>Genomic analysis of Lysobacter defluvii.</title>
        <authorList>
            <person name="Wang Q."/>
            <person name="Wang G."/>
        </authorList>
    </citation>
    <scope>NUCLEOTIDE SEQUENCE [LARGE SCALE GENOMIC DNA]</scope>
    <source>
        <strain evidence="1 2">IMMIB APB-9</strain>
    </source>
</reference>
<comment type="caution">
    <text evidence="1">The sequence shown here is derived from an EMBL/GenBank/DDBJ whole genome shotgun (WGS) entry which is preliminary data.</text>
</comment>
<sequence length="66" mass="6781">MDITLNGEPRQLAAPTTISSLLEAEGLAGRRVAVEVNGTIVPRGQHEAHALADGDQVEIVHALGGG</sequence>
<dbReference type="Pfam" id="PF02597">
    <property type="entry name" value="ThiS"/>
    <property type="match status" value="1"/>
</dbReference>
<protein>
    <submittedName>
        <fullName evidence="1">Thiamine biosynthesis protein ThiS</fullName>
    </submittedName>
</protein>
<dbReference type="eggNOG" id="COG2104">
    <property type="taxonomic scope" value="Bacteria"/>
</dbReference>